<keyword evidence="2 4" id="KW-0238">DNA-binding</keyword>
<organism evidence="6 7">
    <name type="scientific">Evtepia gabavorous</name>
    <dbReference type="NCBI Taxonomy" id="2211183"/>
    <lineage>
        <taxon>Bacteria</taxon>
        <taxon>Bacillati</taxon>
        <taxon>Bacillota</taxon>
        <taxon>Clostridia</taxon>
        <taxon>Eubacteriales</taxon>
        <taxon>Evtepia</taxon>
    </lineage>
</organism>
<dbReference type="PANTHER" id="PTHR43479">
    <property type="entry name" value="ACREF/ENVCD OPERON REPRESSOR-RELATED"/>
    <property type="match status" value="1"/>
</dbReference>
<dbReference type="InterPro" id="IPR050624">
    <property type="entry name" value="HTH-type_Tx_Regulator"/>
</dbReference>
<evidence type="ECO:0000313" key="7">
    <source>
        <dbReference type="Proteomes" id="UP000260649"/>
    </source>
</evidence>
<reference evidence="6 7" key="1">
    <citation type="submission" date="2018-07" db="EMBL/GenBank/DDBJ databases">
        <title>GABA Modulating Bacteria of the Human Gut Microbiota.</title>
        <authorList>
            <person name="Strandwitz P."/>
            <person name="Kim K.H."/>
            <person name="Terekhova D."/>
            <person name="Liu J.K."/>
            <person name="Sharma A."/>
            <person name="Levering J."/>
            <person name="Mcdonald D."/>
            <person name="Dietrich D."/>
            <person name="Ramadhar T.R."/>
            <person name="Lekbua A."/>
            <person name="Mroue N."/>
            <person name="Liston C."/>
            <person name="Stewart E.J."/>
            <person name="Dubin M.J."/>
            <person name="Zengler K."/>
            <person name="Knight R."/>
            <person name="Gilbert J.A."/>
            <person name="Clardy J."/>
            <person name="Lewis K."/>
        </authorList>
    </citation>
    <scope>NUCLEOTIDE SEQUENCE [LARGE SCALE GENOMIC DNA]</scope>
    <source>
        <strain evidence="6 7">KLE1738</strain>
    </source>
</reference>
<keyword evidence="1" id="KW-0805">Transcription regulation</keyword>
<evidence type="ECO:0000256" key="2">
    <source>
        <dbReference type="ARBA" id="ARBA00023125"/>
    </source>
</evidence>
<dbReference type="PANTHER" id="PTHR43479:SF11">
    <property type="entry name" value="ACREF_ENVCD OPERON REPRESSOR-RELATED"/>
    <property type="match status" value="1"/>
</dbReference>
<dbReference type="OrthoDB" id="9785164at2"/>
<dbReference type="Proteomes" id="UP000260649">
    <property type="component" value="Unassembled WGS sequence"/>
</dbReference>
<dbReference type="Gene3D" id="1.10.357.10">
    <property type="entry name" value="Tetracycline Repressor, domain 2"/>
    <property type="match status" value="1"/>
</dbReference>
<evidence type="ECO:0000256" key="4">
    <source>
        <dbReference type="PROSITE-ProRule" id="PRU00335"/>
    </source>
</evidence>
<evidence type="ECO:0000256" key="3">
    <source>
        <dbReference type="ARBA" id="ARBA00023163"/>
    </source>
</evidence>
<dbReference type="InterPro" id="IPR001647">
    <property type="entry name" value="HTH_TetR"/>
</dbReference>
<dbReference type="InterPro" id="IPR009057">
    <property type="entry name" value="Homeodomain-like_sf"/>
</dbReference>
<accession>A0A3E2B5N1</accession>
<dbReference type="FunFam" id="1.10.10.60:FF:000141">
    <property type="entry name" value="TetR family transcriptional regulator"/>
    <property type="match status" value="1"/>
</dbReference>
<comment type="caution">
    <text evidence="6">The sequence shown here is derived from an EMBL/GenBank/DDBJ whole genome shotgun (WGS) entry which is preliminary data.</text>
</comment>
<dbReference type="AlphaFoldDB" id="A0A3E2B5N1"/>
<keyword evidence="3" id="KW-0804">Transcription</keyword>
<feature type="DNA-binding region" description="H-T-H motif" evidence="4">
    <location>
        <begin position="32"/>
        <end position="51"/>
    </location>
</feature>
<dbReference type="PROSITE" id="PS50977">
    <property type="entry name" value="HTH_TETR_2"/>
    <property type="match status" value="1"/>
</dbReference>
<dbReference type="RefSeq" id="WP_117141766.1">
    <property type="nucleotide sequence ID" value="NZ_CAKXKJ010000002.1"/>
</dbReference>
<gene>
    <name evidence="6" type="ORF">DV520_03160</name>
</gene>
<dbReference type="GO" id="GO:0003677">
    <property type="term" value="F:DNA binding"/>
    <property type="evidence" value="ECO:0007669"/>
    <property type="project" value="UniProtKB-UniRule"/>
</dbReference>
<name>A0A3E2B5N1_9FIRM</name>
<dbReference type="Pfam" id="PF00440">
    <property type="entry name" value="TetR_N"/>
    <property type="match status" value="1"/>
</dbReference>
<dbReference type="PRINTS" id="PR00455">
    <property type="entry name" value="HTHTETR"/>
</dbReference>
<evidence type="ECO:0000256" key="1">
    <source>
        <dbReference type="ARBA" id="ARBA00023015"/>
    </source>
</evidence>
<keyword evidence="7" id="KW-1185">Reference proteome</keyword>
<dbReference type="GO" id="GO:0045892">
    <property type="term" value="P:negative regulation of DNA-templated transcription"/>
    <property type="evidence" value="ECO:0007669"/>
    <property type="project" value="UniProtKB-ARBA"/>
</dbReference>
<dbReference type="GeneID" id="97994741"/>
<evidence type="ECO:0000259" key="5">
    <source>
        <dbReference type="PROSITE" id="PS50977"/>
    </source>
</evidence>
<feature type="domain" description="HTH tetR-type" evidence="5">
    <location>
        <begin position="9"/>
        <end position="69"/>
    </location>
</feature>
<sequence length="190" mass="21475">MSRITKDPTERRQEILDTALKLFWEKGYEKTSMTEIAQAMQVAQGLCYRYFPSKEALFQTAVDQYAQRQVDQIASVLRKPGLTLVQVVEQMPTFLETEAEDSAIAKLCHGPESEKLHGPLSMAICAKLQPLVQQLLEKANERGEVQIADPETAASFCVYGQLGILWNQTLSGEERVRRVKAFLIHLLTTF</sequence>
<dbReference type="SUPFAM" id="SSF46689">
    <property type="entry name" value="Homeodomain-like"/>
    <property type="match status" value="1"/>
</dbReference>
<proteinExistence type="predicted"/>
<evidence type="ECO:0000313" key="6">
    <source>
        <dbReference type="EMBL" id="RFT07327.1"/>
    </source>
</evidence>
<dbReference type="EMBL" id="QQRQ01000003">
    <property type="protein sequence ID" value="RFT07327.1"/>
    <property type="molecule type" value="Genomic_DNA"/>
</dbReference>
<protein>
    <submittedName>
        <fullName evidence="6">TetR/AcrR family transcriptional regulator</fullName>
    </submittedName>
</protein>